<comment type="subcellular location">
    <subcellularLocation>
        <location evidence="9 10">Cytoplasm</location>
    </subcellularLocation>
</comment>
<dbReference type="PROSITE" id="PS00534">
    <property type="entry name" value="FERROCHELATASE"/>
    <property type="match status" value="1"/>
</dbReference>
<evidence type="ECO:0000313" key="11">
    <source>
        <dbReference type="EMBL" id="AWB68130.1"/>
    </source>
</evidence>
<keyword evidence="12" id="KW-1185">Reference proteome</keyword>
<evidence type="ECO:0000256" key="3">
    <source>
        <dbReference type="ARBA" id="ARBA00022723"/>
    </source>
</evidence>
<dbReference type="NCBIfam" id="TIGR00109">
    <property type="entry name" value="hemH"/>
    <property type="match status" value="1"/>
</dbReference>
<dbReference type="InterPro" id="IPR019772">
    <property type="entry name" value="Ferrochelatase_AS"/>
</dbReference>
<evidence type="ECO:0000256" key="6">
    <source>
        <dbReference type="ARBA" id="ARBA00023239"/>
    </source>
</evidence>
<dbReference type="Gene3D" id="3.40.50.1400">
    <property type="match status" value="2"/>
</dbReference>
<keyword evidence="3 9" id="KW-0479">Metal-binding</keyword>
<dbReference type="FunFam" id="3.40.50.1400:FF:000002">
    <property type="entry name" value="Ferrochelatase"/>
    <property type="match status" value="1"/>
</dbReference>
<dbReference type="InterPro" id="IPR033644">
    <property type="entry name" value="Ferrochelatase_C"/>
</dbReference>
<dbReference type="PANTHER" id="PTHR11108">
    <property type="entry name" value="FERROCHELATASE"/>
    <property type="match status" value="1"/>
</dbReference>
<comment type="catalytic activity">
    <reaction evidence="9 10">
        <text>heme b + 2 H(+) = protoporphyrin IX + Fe(2+)</text>
        <dbReference type="Rhea" id="RHEA:22584"/>
        <dbReference type="ChEBI" id="CHEBI:15378"/>
        <dbReference type="ChEBI" id="CHEBI:29033"/>
        <dbReference type="ChEBI" id="CHEBI:57306"/>
        <dbReference type="ChEBI" id="CHEBI:60344"/>
        <dbReference type="EC" id="4.98.1.1"/>
    </reaction>
</comment>
<dbReference type="GO" id="GO:0006783">
    <property type="term" value="P:heme biosynthetic process"/>
    <property type="evidence" value="ECO:0007669"/>
    <property type="project" value="UniProtKB-UniRule"/>
</dbReference>
<evidence type="ECO:0000256" key="7">
    <source>
        <dbReference type="ARBA" id="ARBA00023244"/>
    </source>
</evidence>
<dbReference type="InterPro" id="IPR001015">
    <property type="entry name" value="Ferrochelatase"/>
</dbReference>
<evidence type="ECO:0000256" key="4">
    <source>
        <dbReference type="ARBA" id="ARBA00023004"/>
    </source>
</evidence>
<dbReference type="GO" id="GO:0005737">
    <property type="term" value="C:cytoplasm"/>
    <property type="evidence" value="ECO:0007669"/>
    <property type="project" value="UniProtKB-SubCell"/>
</dbReference>
<dbReference type="KEGG" id="cate:C2869_17660"/>
<accession>A0A2S0VVJ5</accession>
<dbReference type="PANTHER" id="PTHR11108:SF1">
    <property type="entry name" value="FERROCHELATASE, MITOCHONDRIAL"/>
    <property type="match status" value="1"/>
</dbReference>
<evidence type="ECO:0000256" key="10">
    <source>
        <dbReference type="RuleBase" id="RU000607"/>
    </source>
</evidence>
<evidence type="ECO:0000256" key="5">
    <source>
        <dbReference type="ARBA" id="ARBA00023133"/>
    </source>
</evidence>
<evidence type="ECO:0000256" key="9">
    <source>
        <dbReference type="HAMAP-Rule" id="MF_00323"/>
    </source>
</evidence>
<keyword evidence="5 9" id="KW-0350">Heme biosynthesis</keyword>
<dbReference type="GO" id="GO:0046872">
    <property type="term" value="F:metal ion binding"/>
    <property type="evidence" value="ECO:0007669"/>
    <property type="project" value="UniProtKB-KW"/>
</dbReference>
<keyword evidence="7 9" id="KW-0627">Porphyrin biosynthesis</keyword>
<organism evidence="11 12">
    <name type="scientific">Saccharobesus litoralis</name>
    <dbReference type="NCBI Taxonomy" id="2172099"/>
    <lineage>
        <taxon>Bacteria</taxon>
        <taxon>Pseudomonadati</taxon>
        <taxon>Pseudomonadota</taxon>
        <taxon>Gammaproteobacteria</taxon>
        <taxon>Alteromonadales</taxon>
        <taxon>Alteromonadaceae</taxon>
        <taxon>Saccharobesus</taxon>
    </lineage>
</organism>
<dbReference type="OrthoDB" id="9809741at2"/>
<comment type="catalytic activity">
    <reaction evidence="8">
        <text>Fe-coproporphyrin III + 2 H(+) = coproporphyrin III + Fe(2+)</text>
        <dbReference type="Rhea" id="RHEA:49572"/>
        <dbReference type="ChEBI" id="CHEBI:15378"/>
        <dbReference type="ChEBI" id="CHEBI:29033"/>
        <dbReference type="ChEBI" id="CHEBI:68438"/>
        <dbReference type="ChEBI" id="CHEBI:131725"/>
        <dbReference type="EC" id="4.99.1.9"/>
    </reaction>
    <physiologicalReaction direction="right-to-left" evidence="8">
        <dbReference type="Rhea" id="RHEA:49574"/>
    </physiologicalReaction>
</comment>
<keyword evidence="4 9" id="KW-0408">Iron</keyword>
<dbReference type="AlphaFoldDB" id="A0A2S0VVJ5"/>
<protein>
    <recommendedName>
        <fullName evidence="9 10">Ferrochelatase</fullName>
        <ecNumber evidence="9 10">4.98.1.1</ecNumber>
    </recommendedName>
    <alternativeName>
        <fullName evidence="9">Heme synthase</fullName>
    </alternativeName>
    <alternativeName>
        <fullName evidence="9">Protoheme ferro-lyase</fullName>
    </alternativeName>
</protein>
<evidence type="ECO:0000256" key="8">
    <source>
        <dbReference type="ARBA" id="ARBA00024536"/>
    </source>
</evidence>
<feature type="binding site" evidence="9">
    <location>
        <position position="276"/>
    </location>
    <ligand>
        <name>Fe(2+)</name>
        <dbReference type="ChEBI" id="CHEBI:29033"/>
    </ligand>
</feature>
<evidence type="ECO:0000256" key="2">
    <source>
        <dbReference type="ARBA" id="ARBA00022490"/>
    </source>
</evidence>
<dbReference type="EMBL" id="CP026604">
    <property type="protein sequence ID" value="AWB68130.1"/>
    <property type="molecule type" value="Genomic_DNA"/>
</dbReference>
<dbReference type="Pfam" id="PF00762">
    <property type="entry name" value="Ferrochelatase"/>
    <property type="match status" value="1"/>
</dbReference>
<dbReference type="CDD" id="cd00419">
    <property type="entry name" value="Ferrochelatase_C"/>
    <property type="match status" value="1"/>
</dbReference>
<proteinExistence type="inferred from homology"/>
<dbReference type="Proteomes" id="UP000244441">
    <property type="component" value="Chromosome"/>
</dbReference>
<comment type="function">
    <text evidence="9 10">Catalyzes the ferrous insertion into protoporphyrin IX.</text>
</comment>
<dbReference type="EC" id="4.98.1.1" evidence="9 10"/>
<dbReference type="CDD" id="cd03411">
    <property type="entry name" value="Ferrochelatase_N"/>
    <property type="match status" value="1"/>
</dbReference>
<sequence>MNNKKGVLLINLGTPDAPTPKAVKTYLKAFLSDQRVIDYPKWLWQIILRGIILNVRPRKVAHAYQTIWTEQGSPLRSISYEQANALQLALSEHAIPVEVGMTYGNPSISSAIDKLIEKGVDDIIAIPLYPQYSATTTAAAFDVIAKDFMRRRILPNLRFINSYSHHPEYIKVLAQSIEQYWQQTGKQHLLMFSFHGIPKRYVSLGDTYQANCQQTARDVADYLGLNNNQWMLCYQSRVGKEEWLQPYTDKTLEHLPTTGQKCVDLVCPAFSVDCLETLEEIAEENKSVFLDAGGEEYRYIPALNAQPAHIEFLSQLVKANL</sequence>
<dbReference type="InterPro" id="IPR033659">
    <property type="entry name" value="Ferrochelatase_N"/>
</dbReference>
<dbReference type="RefSeq" id="WP_108604195.1">
    <property type="nucleotide sequence ID" value="NZ_CP026604.1"/>
</dbReference>
<dbReference type="GO" id="GO:0004325">
    <property type="term" value="F:ferrochelatase activity"/>
    <property type="evidence" value="ECO:0007669"/>
    <property type="project" value="UniProtKB-UniRule"/>
</dbReference>
<dbReference type="HAMAP" id="MF_00323">
    <property type="entry name" value="Ferrochelatase"/>
    <property type="match status" value="1"/>
</dbReference>
<dbReference type="SUPFAM" id="SSF53800">
    <property type="entry name" value="Chelatase"/>
    <property type="match status" value="1"/>
</dbReference>
<comment type="pathway">
    <text evidence="9 10">Porphyrin-containing compound metabolism; protoheme biosynthesis; protoheme from protoporphyrin-IX: step 1/1.</text>
</comment>
<feature type="binding site" evidence="9">
    <location>
        <position position="195"/>
    </location>
    <ligand>
        <name>Fe(2+)</name>
        <dbReference type="ChEBI" id="CHEBI:29033"/>
    </ligand>
</feature>
<keyword evidence="2 9" id="KW-0963">Cytoplasm</keyword>
<gene>
    <name evidence="9" type="primary">hemH</name>
    <name evidence="11" type="ORF">C2869_17660</name>
</gene>
<evidence type="ECO:0000256" key="1">
    <source>
        <dbReference type="ARBA" id="ARBA00007718"/>
    </source>
</evidence>
<keyword evidence="6 9" id="KW-0456">Lyase</keyword>
<dbReference type="UniPathway" id="UPA00252">
    <property type="reaction ID" value="UER00325"/>
</dbReference>
<evidence type="ECO:0000313" key="12">
    <source>
        <dbReference type="Proteomes" id="UP000244441"/>
    </source>
</evidence>
<name>A0A2S0VVJ5_9ALTE</name>
<reference evidence="11 12" key="1">
    <citation type="submission" date="2018-01" db="EMBL/GenBank/DDBJ databases">
        <title>Genome sequence of a Cantenovulum-like bacteria.</title>
        <authorList>
            <person name="Tan W.R."/>
            <person name="Lau N.-S."/>
            <person name="Go F."/>
            <person name="Amirul A.-A.A."/>
        </authorList>
    </citation>
    <scope>NUCLEOTIDE SEQUENCE [LARGE SCALE GENOMIC DNA]</scope>
    <source>
        <strain evidence="11 12">CCB-QB4</strain>
    </source>
</reference>
<comment type="similarity">
    <text evidence="1 9 10">Belongs to the ferrochelatase family.</text>
</comment>